<evidence type="ECO:0000313" key="2">
    <source>
        <dbReference type="Proteomes" id="UP000253941"/>
    </source>
</evidence>
<dbReference type="InterPro" id="IPR029058">
    <property type="entry name" value="AB_hydrolase_fold"/>
</dbReference>
<dbReference type="Pfam" id="PF09752">
    <property type="entry name" value="ABHD18"/>
    <property type="match status" value="1"/>
</dbReference>
<accession>A0A369TB14</accession>
<dbReference type="InterPro" id="IPR019149">
    <property type="entry name" value="ABHD18"/>
</dbReference>
<gene>
    <name evidence="1" type="ORF">DRB17_07665</name>
</gene>
<dbReference type="RefSeq" id="WP_114581609.1">
    <property type="nucleotide sequence ID" value="NZ_QPMH01000005.1"/>
</dbReference>
<keyword evidence="1" id="KW-0378">Hydrolase</keyword>
<dbReference type="Gene3D" id="3.40.50.1820">
    <property type="entry name" value="alpha/beta hydrolase"/>
    <property type="match status" value="1"/>
</dbReference>
<dbReference type="GO" id="GO:0016787">
    <property type="term" value="F:hydrolase activity"/>
    <property type="evidence" value="ECO:0007669"/>
    <property type="project" value="UniProtKB-KW"/>
</dbReference>
<dbReference type="EMBL" id="QPMH01000005">
    <property type="protein sequence ID" value="RDD62513.1"/>
    <property type="molecule type" value="Genomic_DNA"/>
</dbReference>
<evidence type="ECO:0000313" key="1">
    <source>
        <dbReference type="EMBL" id="RDD62513.1"/>
    </source>
</evidence>
<keyword evidence="2" id="KW-1185">Reference proteome</keyword>
<dbReference type="AlphaFoldDB" id="A0A369TB14"/>
<organism evidence="1 2">
    <name type="scientific">Ferruginivarius sediminum</name>
    <dbReference type="NCBI Taxonomy" id="2661937"/>
    <lineage>
        <taxon>Bacteria</taxon>
        <taxon>Pseudomonadati</taxon>
        <taxon>Pseudomonadota</taxon>
        <taxon>Alphaproteobacteria</taxon>
        <taxon>Rhodospirillales</taxon>
        <taxon>Rhodospirillaceae</taxon>
        <taxon>Ferruginivarius</taxon>
    </lineage>
</organism>
<reference evidence="1 2" key="1">
    <citation type="submission" date="2018-07" db="EMBL/GenBank/DDBJ databases">
        <title>Venubactetium sediminum gen. nov., sp. nov., isolated from a marine solar saltern.</title>
        <authorList>
            <person name="Wang S."/>
        </authorList>
    </citation>
    <scope>NUCLEOTIDE SEQUENCE [LARGE SCALE GENOMIC DNA]</scope>
    <source>
        <strain evidence="1 2">WD2A32</strain>
    </source>
</reference>
<dbReference type="SUPFAM" id="SSF53474">
    <property type="entry name" value="alpha/beta-Hydrolases"/>
    <property type="match status" value="1"/>
</dbReference>
<dbReference type="Proteomes" id="UP000253941">
    <property type="component" value="Unassembled WGS sequence"/>
</dbReference>
<comment type="caution">
    <text evidence="1">The sequence shown here is derived from an EMBL/GenBank/DDBJ whole genome shotgun (WGS) entry which is preliminary data.</text>
</comment>
<proteinExistence type="predicted"/>
<name>A0A369TB14_9PROT</name>
<protein>
    <submittedName>
        <fullName evidence="1">Abhydrolase domain-containing 18</fullName>
    </submittedName>
</protein>
<sequence>MSKRKRDGLPPPVDIPLLGGRPGQFLLRPWFDRVTIRWVTRWFFPISRGWAAARAADGSRERFVEELGMSDLPWGIVDRLLQAAQRAETRYQDTTRRWEDLFFAAHAPGPGELAQIEEERERAAQTLMAVRAYVFPLRLARKLPPVSYDVTSPQDVESAHGHRLRNVKAAFPVPEQPNIRQSHPVEGGYGDVSWLEWPSPMGDTARARLYTPRERKDPPTLIYLHGIGMEMEMWRAQSDPVNALARDAGIRVVRPEAAWHGRRMLPGYHGGEPALAFAPKGYIDMVQGWLVEIMHLIRWARQTSRGPVAIGGLSLGALTAQLVGTAARIWPRELQPEVMFLVVTSGDMLEVCFEGALPKGLGLLDALWAGGWTHEELARWRGLLEPQGDPVMPAERVVMLLGSHDSVTPYSGGLALARRWGVPGDSLFVVNRGHFSTPLGLHQDKRPVQRMAALLNDASGV</sequence>